<sequence length="325" mass="37607">MVQEIVVKRSLPVNLKKGDEELFSNSLEATFYVLPLQILENAAIFQDTVFSTKDFKFFTEYTHTSGLSTLPIAKRIAHCSIKKWRKVDSAIWIKDEWSANYFHWMTDCLPRIWEGLKQGQTNRILLMDSFKHLPFVTQSLKIIGVEPIYYKSNENVLVKNLVLTSRTASFPNFNVPLTRLTREKLRPKPKGEANRKIYISRKFAPKRKSHNVNDVEMLVRKYGFEVIYAEKLTFKKQLELMSETKVLAGLHGAALTNMLFLPDHASVIELRNKQDSITQCYFNLASALELPYYYTLNEGDSKNTIVTDFTVDLEALEEVLKTFED</sequence>
<keyword evidence="3" id="KW-0325">Glycoprotein</keyword>
<dbReference type="InterPro" id="IPR007657">
    <property type="entry name" value="Glycosyltransferase_61"/>
</dbReference>
<dbReference type="Proteomes" id="UP001595805">
    <property type="component" value="Unassembled WGS sequence"/>
</dbReference>
<evidence type="ECO:0000256" key="3">
    <source>
        <dbReference type="ARBA" id="ARBA00023180"/>
    </source>
</evidence>
<keyword evidence="6" id="KW-1185">Reference proteome</keyword>
<protein>
    <submittedName>
        <fullName evidence="5">Glycosyltransferase family 61 protein</fullName>
    </submittedName>
</protein>
<dbReference type="EMBL" id="JBHRZS010000006">
    <property type="protein sequence ID" value="MFC3879375.1"/>
    <property type="molecule type" value="Genomic_DNA"/>
</dbReference>
<accession>A0ABV8AQV7</accession>
<evidence type="ECO:0000259" key="4">
    <source>
        <dbReference type="Pfam" id="PF04577"/>
    </source>
</evidence>
<comment type="caution">
    <text evidence="5">The sequence shown here is derived from an EMBL/GenBank/DDBJ whole genome shotgun (WGS) entry which is preliminary data.</text>
</comment>
<evidence type="ECO:0000256" key="1">
    <source>
        <dbReference type="ARBA" id="ARBA00022676"/>
    </source>
</evidence>
<dbReference type="RefSeq" id="WP_377903743.1">
    <property type="nucleotide sequence ID" value="NZ_JBHRZS010000006.1"/>
</dbReference>
<dbReference type="InterPro" id="IPR049625">
    <property type="entry name" value="Glyco_transf_61_cat"/>
</dbReference>
<keyword evidence="1" id="KW-0328">Glycosyltransferase</keyword>
<reference evidence="6" key="1">
    <citation type="journal article" date="2019" name="Int. J. Syst. Evol. Microbiol.">
        <title>The Global Catalogue of Microorganisms (GCM) 10K type strain sequencing project: providing services to taxonomists for standard genome sequencing and annotation.</title>
        <authorList>
            <consortium name="The Broad Institute Genomics Platform"/>
            <consortium name="The Broad Institute Genome Sequencing Center for Infectious Disease"/>
            <person name="Wu L."/>
            <person name="Ma J."/>
        </authorList>
    </citation>
    <scope>NUCLEOTIDE SEQUENCE [LARGE SCALE GENOMIC DNA]</scope>
    <source>
        <strain evidence="6">CCUG 60523</strain>
    </source>
</reference>
<dbReference type="PANTHER" id="PTHR20961">
    <property type="entry name" value="GLYCOSYLTRANSFERASE"/>
    <property type="match status" value="1"/>
</dbReference>
<proteinExistence type="predicted"/>
<organism evidence="5 6">
    <name type="scientific">Algoriphagus namhaensis</name>
    <dbReference type="NCBI Taxonomy" id="915353"/>
    <lineage>
        <taxon>Bacteria</taxon>
        <taxon>Pseudomonadati</taxon>
        <taxon>Bacteroidota</taxon>
        <taxon>Cytophagia</taxon>
        <taxon>Cytophagales</taxon>
        <taxon>Cyclobacteriaceae</taxon>
        <taxon>Algoriphagus</taxon>
    </lineage>
</organism>
<dbReference type="Pfam" id="PF04577">
    <property type="entry name" value="Glyco_transf_61"/>
    <property type="match status" value="1"/>
</dbReference>
<gene>
    <name evidence="5" type="ORF">ACFOSV_04285</name>
</gene>
<name>A0ABV8AQV7_9BACT</name>
<evidence type="ECO:0000256" key="2">
    <source>
        <dbReference type="ARBA" id="ARBA00022679"/>
    </source>
</evidence>
<evidence type="ECO:0000313" key="5">
    <source>
        <dbReference type="EMBL" id="MFC3879375.1"/>
    </source>
</evidence>
<evidence type="ECO:0000313" key="6">
    <source>
        <dbReference type="Proteomes" id="UP001595805"/>
    </source>
</evidence>
<feature type="domain" description="Glycosyltransferase 61 catalytic" evidence="4">
    <location>
        <begin position="101"/>
        <end position="268"/>
    </location>
</feature>
<keyword evidence="2" id="KW-0808">Transferase</keyword>